<feature type="compositionally biased region" description="Basic residues" evidence="1">
    <location>
        <begin position="203"/>
        <end position="212"/>
    </location>
</feature>
<reference evidence="3 4" key="1">
    <citation type="submission" date="2016-05" db="EMBL/GenBank/DDBJ databases">
        <title>A degradative enzymes factory behind the ericoid mycorrhizal symbiosis.</title>
        <authorList>
            <consortium name="DOE Joint Genome Institute"/>
            <person name="Martino E."/>
            <person name="Morin E."/>
            <person name="Grelet G."/>
            <person name="Kuo A."/>
            <person name="Kohler A."/>
            <person name="Daghino S."/>
            <person name="Barry K."/>
            <person name="Choi C."/>
            <person name="Cichocki N."/>
            <person name="Clum A."/>
            <person name="Copeland A."/>
            <person name="Hainaut M."/>
            <person name="Haridas S."/>
            <person name="Labutti K."/>
            <person name="Lindquist E."/>
            <person name="Lipzen A."/>
            <person name="Khouja H.-R."/>
            <person name="Murat C."/>
            <person name="Ohm R."/>
            <person name="Olson A."/>
            <person name="Spatafora J."/>
            <person name="Veneault-Fourrey C."/>
            <person name="Henrissat B."/>
            <person name="Grigoriev I."/>
            <person name="Martin F."/>
            <person name="Perotto S."/>
        </authorList>
    </citation>
    <scope>NUCLEOTIDE SEQUENCE [LARGE SCALE GENOMIC DNA]</scope>
    <source>
        <strain evidence="3 4">UAMH 7357</strain>
    </source>
</reference>
<evidence type="ECO:0000259" key="2">
    <source>
        <dbReference type="PROSITE" id="PS51834"/>
    </source>
</evidence>
<feature type="compositionally biased region" description="Polar residues" evidence="1">
    <location>
        <begin position="85"/>
        <end position="97"/>
    </location>
</feature>
<sequence length="452" mass="49015">MSFILCLAHYCDTHGPTPLMVTEGLPVSCTSCFEDESLSTRRPSTSASSRSVEPADGLTGIARGASRTNSSSSDRENGAHAAFQGQASKSQTSSSAIETPPESPRVVTLQMAQATNNYRRDSSFRKTYDENDKKRAIPCENCALTLPKQTKDGSMPNKMDSSGPILRTRKVYERISVSAEQPSPPKSESSHSSDSENAITSRSTHRRTRSRTLMRAGTSSSNSSFNSTISHDHFLDYTSTHEPLAPGSFSIIRQSCLRTLSCETLPPSSTQPTSSPTSPFMNNPFSIGPSSSTSTSGGPIFFGDPLAGYTTAYIFRIPDPNARGRRRVYALMALSTHRERAAMQTFSYLSTAFRDLAAWIQSLAEAELERAENANSPRLSASDDRNGSSSSTHNTPTSAFLSGRRWGHDGKFAGVSLKARGLAEIVGLPDFFIELHAKFVRLLIELSIILGV</sequence>
<dbReference type="GO" id="GO:0005096">
    <property type="term" value="F:GTPase activator activity"/>
    <property type="evidence" value="ECO:0007669"/>
    <property type="project" value="InterPro"/>
</dbReference>
<dbReference type="PANTHER" id="PTHR31441">
    <property type="entry name" value="FOLLICULIN FAMILY MEMBER"/>
    <property type="match status" value="1"/>
</dbReference>
<protein>
    <recommendedName>
        <fullName evidence="2">UDENN FLCN/SMCR8-type domain-containing protein</fullName>
    </recommendedName>
</protein>
<dbReference type="Pfam" id="PF11704">
    <property type="entry name" value="Folliculin"/>
    <property type="match status" value="1"/>
</dbReference>
<dbReference type="InterPro" id="IPR021713">
    <property type="entry name" value="Folliculin"/>
</dbReference>
<dbReference type="PROSITE" id="PS51834">
    <property type="entry name" value="DENN_FLCN_SMCR8"/>
    <property type="match status" value="1"/>
</dbReference>
<keyword evidence="4" id="KW-1185">Reference proteome</keyword>
<feature type="region of interest" description="Disordered" evidence="1">
    <location>
        <begin position="39"/>
        <end position="105"/>
    </location>
</feature>
<feature type="domain" description="UDENN FLCN/SMCR8-type" evidence="2">
    <location>
        <begin position="220"/>
        <end position="452"/>
    </location>
</feature>
<dbReference type="EMBL" id="KZ613525">
    <property type="protein sequence ID" value="PMD14020.1"/>
    <property type="molecule type" value="Genomic_DNA"/>
</dbReference>
<evidence type="ECO:0000313" key="4">
    <source>
        <dbReference type="Proteomes" id="UP000235672"/>
    </source>
</evidence>
<feature type="region of interest" description="Disordered" evidence="1">
    <location>
        <begin position="147"/>
        <end position="166"/>
    </location>
</feature>
<dbReference type="InterPro" id="IPR037520">
    <property type="entry name" value="Folliculin/SMCR8_longin"/>
</dbReference>
<dbReference type="AlphaFoldDB" id="A0A2J6PJ26"/>
<evidence type="ECO:0000256" key="1">
    <source>
        <dbReference type="SAM" id="MobiDB-lite"/>
    </source>
</evidence>
<dbReference type="PANTHER" id="PTHR31441:SF2">
    <property type="entry name" value="FOLLICULIN"/>
    <property type="match status" value="1"/>
</dbReference>
<proteinExistence type="predicted"/>
<evidence type="ECO:0000313" key="3">
    <source>
        <dbReference type="EMBL" id="PMD14020.1"/>
    </source>
</evidence>
<dbReference type="OrthoDB" id="5599713at2759"/>
<gene>
    <name evidence="3" type="ORF">NA56DRAFT_651251</name>
</gene>
<dbReference type="STRING" id="1745343.A0A2J6PJ26"/>
<dbReference type="InterPro" id="IPR037521">
    <property type="entry name" value="FLCN/SMCR8_DENN"/>
</dbReference>
<feature type="compositionally biased region" description="Low complexity" evidence="1">
    <location>
        <begin position="178"/>
        <end position="187"/>
    </location>
</feature>
<accession>A0A2J6PJ26</accession>
<dbReference type="GO" id="GO:1904263">
    <property type="term" value="P:positive regulation of TORC1 signaling"/>
    <property type="evidence" value="ECO:0007669"/>
    <property type="project" value="TreeGrafter"/>
</dbReference>
<name>A0A2J6PJ26_9HELO</name>
<organism evidence="3 4">
    <name type="scientific">Hyaloscypha hepaticicola</name>
    <dbReference type="NCBI Taxonomy" id="2082293"/>
    <lineage>
        <taxon>Eukaryota</taxon>
        <taxon>Fungi</taxon>
        <taxon>Dikarya</taxon>
        <taxon>Ascomycota</taxon>
        <taxon>Pezizomycotina</taxon>
        <taxon>Leotiomycetes</taxon>
        <taxon>Helotiales</taxon>
        <taxon>Hyaloscyphaceae</taxon>
        <taxon>Hyaloscypha</taxon>
    </lineage>
</organism>
<feature type="region of interest" description="Disordered" evidence="1">
    <location>
        <begin position="266"/>
        <end position="291"/>
    </location>
</feature>
<dbReference type="GO" id="GO:0005829">
    <property type="term" value="C:cytosol"/>
    <property type="evidence" value="ECO:0007669"/>
    <property type="project" value="TreeGrafter"/>
</dbReference>
<dbReference type="Proteomes" id="UP000235672">
    <property type="component" value="Unassembled WGS sequence"/>
</dbReference>
<feature type="region of interest" description="Disordered" evidence="1">
    <location>
        <begin position="371"/>
        <end position="402"/>
    </location>
</feature>
<feature type="region of interest" description="Disordered" evidence="1">
    <location>
        <begin position="176"/>
        <end position="225"/>
    </location>
</feature>
<feature type="compositionally biased region" description="Low complexity" evidence="1">
    <location>
        <begin position="40"/>
        <end position="51"/>
    </location>
</feature>